<evidence type="ECO:0000259" key="3">
    <source>
        <dbReference type="PROSITE" id="PS50222"/>
    </source>
</evidence>
<feature type="domain" description="EF-hand" evidence="3">
    <location>
        <begin position="3"/>
        <end position="38"/>
    </location>
</feature>
<dbReference type="PROSITE" id="PS00018">
    <property type="entry name" value="EF_HAND_1"/>
    <property type="match status" value="2"/>
</dbReference>
<dbReference type="InterPro" id="IPR050145">
    <property type="entry name" value="Centrin_CML-like"/>
</dbReference>
<feature type="domain" description="EF-hand" evidence="3">
    <location>
        <begin position="40"/>
        <end position="75"/>
    </location>
</feature>
<dbReference type="GO" id="GO:0005509">
    <property type="term" value="F:calcium ion binding"/>
    <property type="evidence" value="ECO:0007669"/>
    <property type="project" value="InterPro"/>
</dbReference>
<sequence length="77" mass="7919">MSSAHEAAEAEFKRFDADGDGLLTADEIRAANDALGGQGAAESEIEAFIAAADSDGDGMIELAEFVALVGHGRHEKA</sequence>
<keyword evidence="5" id="KW-1185">Reference proteome</keyword>
<dbReference type="Pfam" id="PF13499">
    <property type="entry name" value="EF-hand_7"/>
    <property type="match status" value="1"/>
</dbReference>
<dbReference type="AlphaFoldDB" id="A0A1G8RXF7"/>
<dbReference type="PROSITE" id="PS50222">
    <property type="entry name" value="EF_HAND_2"/>
    <property type="match status" value="2"/>
</dbReference>
<dbReference type="CDD" id="cd00051">
    <property type="entry name" value="EFh"/>
    <property type="match status" value="1"/>
</dbReference>
<evidence type="ECO:0000256" key="1">
    <source>
        <dbReference type="ARBA" id="ARBA00022737"/>
    </source>
</evidence>
<dbReference type="Proteomes" id="UP000198683">
    <property type="component" value="Unassembled WGS sequence"/>
</dbReference>
<dbReference type="STRING" id="683260.SAMN05421874_10195"/>
<dbReference type="InterPro" id="IPR002048">
    <property type="entry name" value="EF_hand_dom"/>
</dbReference>
<evidence type="ECO:0000313" key="4">
    <source>
        <dbReference type="EMBL" id="SDJ21649.1"/>
    </source>
</evidence>
<evidence type="ECO:0000313" key="5">
    <source>
        <dbReference type="Proteomes" id="UP000198683"/>
    </source>
</evidence>
<protein>
    <submittedName>
        <fullName evidence="4">Calcium-binding protein CML</fullName>
    </submittedName>
</protein>
<gene>
    <name evidence="4" type="ORF">SAMN05421874_10195</name>
</gene>
<reference evidence="4 5" key="1">
    <citation type="submission" date="2016-10" db="EMBL/GenBank/DDBJ databases">
        <authorList>
            <person name="de Groot N.N."/>
        </authorList>
    </citation>
    <scope>NUCLEOTIDE SEQUENCE [LARGE SCALE GENOMIC DNA]</scope>
    <source>
        <strain evidence="4 5">CGMCC 4.5681</strain>
    </source>
</reference>
<keyword evidence="1" id="KW-0677">Repeat</keyword>
<dbReference type="Gene3D" id="1.10.238.10">
    <property type="entry name" value="EF-hand"/>
    <property type="match status" value="1"/>
</dbReference>
<evidence type="ECO:0000256" key="2">
    <source>
        <dbReference type="ARBA" id="ARBA00022837"/>
    </source>
</evidence>
<name>A0A1G8RXF7_9ACTN</name>
<dbReference type="RefSeq" id="WP_090758392.1">
    <property type="nucleotide sequence ID" value="NZ_FNFB01000001.1"/>
</dbReference>
<dbReference type="SMART" id="SM00054">
    <property type="entry name" value="EFh"/>
    <property type="match status" value="2"/>
</dbReference>
<dbReference type="SUPFAM" id="SSF47473">
    <property type="entry name" value="EF-hand"/>
    <property type="match status" value="1"/>
</dbReference>
<dbReference type="InterPro" id="IPR011992">
    <property type="entry name" value="EF-hand-dom_pair"/>
</dbReference>
<dbReference type="PANTHER" id="PTHR23050">
    <property type="entry name" value="CALCIUM BINDING PROTEIN"/>
    <property type="match status" value="1"/>
</dbReference>
<organism evidence="4 5">
    <name type="scientific">Nonomuraea maritima</name>
    <dbReference type="NCBI Taxonomy" id="683260"/>
    <lineage>
        <taxon>Bacteria</taxon>
        <taxon>Bacillati</taxon>
        <taxon>Actinomycetota</taxon>
        <taxon>Actinomycetes</taxon>
        <taxon>Streptosporangiales</taxon>
        <taxon>Streptosporangiaceae</taxon>
        <taxon>Nonomuraea</taxon>
    </lineage>
</organism>
<keyword evidence="2" id="KW-0106">Calcium</keyword>
<accession>A0A1G8RXF7</accession>
<dbReference type="InterPro" id="IPR018247">
    <property type="entry name" value="EF_Hand_1_Ca_BS"/>
</dbReference>
<dbReference type="EMBL" id="FNFB01000001">
    <property type="protein sequence ID" value="SDJ21649.1"/>
    <property type="molecule type" value="Genomic_DNA"/>
</dbReference>
<proteinExistence type="predicted"/>